<dbReference type="SUPFAM" id="SSF48403">
    <property type="entry name" value="Ankyrin repeat"/>
    <property type="match status" value="1"/>
</dbReference>
<evidence type="ECO:0000256" key="2">
    <source>
        <dbReference type="ARBA" id="ARBA00023043"/>
    </source>
</evidence>
<evidence type="ECO:0000313" key="6">
    <source>
        <dbReference type="Proteomes" id="UP000006727"/>
    </source>
</evidence>
<dbReference type="AlphaFoldDB" id="A0A2K1KE49"/>
<dbReference type="GO" id="GO:0005634">
    <property type="term" value="C:nucleus"/>
    <property type="evidence" value="ECO:0000318"/>
    <property type="project" value="GO_Central"/>
</dbReference>
<dbReference type="InterPro" id="IPR036770">
    <property type="entry name" value="Ankyrin_rpt-contain_sf"/>
</dbReference>
<dbReference type="PROSITE" id="PS50297">
    <property type="entry name" value="ANK_REP_REGION"/>
    <property type="match status" value="2"/>
</dbReference>
<feature type="repeat" description="ANK" evidence="3">
    <location>
        <begin position="98"/>
        <end position="130"/>
    </location>
</feature>
<sequence>MSIIGEAGTGVCKCCVGGAHKGVAESLEEMDFQRSLAGAAQVGDVRRMRELLARGAEVDGGGESGYAPLHYAARNGHVQACLLLLQNGAQVDRRTRSGKATSLHRAAFAGHIEVVKVLLQHGASVEAQDSDGQTPIHKASMQRHPSVMKLLTESCPRACRILDNQGRTA</sequence>
<dbReference type="Gene3D" id="1.25.40.20">
    <property type="entry name" value="Ankyrin repeat-containing domain"/>
    <property type="match status" value="1"/>
</dbReference>
<evidence type="ECO:0000256" key="3">
    <source>
        <dbReference type="PROSITE-ProRule" id="PRU00023"/>
    </source>
</evidence>
<dbReference type="PRINTS" id="PR01415">
    <property type="entry name" value="ANKYRIN"/>
</dbReference>
<dbReference type="Gramene" id="Pp3c6_3070V3.1">
    <property type="protein sequence ID" value="Pp3c6_3070V3.1"/>
    <property type="gene ID" value="Pp3c6_3070"/>
</dbReference>
<dbReference type="PROSITE" id="PS50088">
    <property type="entry name" value="ANK_REPEAT"/>
    <property type="match status" value="2"/>
</dbReference>
<organism evidence="4">
    <name type="scientific">Physcomitrium patens</name>
    <name type="common">Spreading-leaved earth moss</name>
    <name type="synonym">Physcomitrella patens</name>
    <dbReference type="NCBI Taxonomy" id="3218"/>
    <lineage>
        <taxon>Eukaryota</taxon>
        <taxon>Viridiplantae</taxon>
        <taxon>Streptophyta</taxon>
        <taxon>Embryophyta</taxon>
        <taxon>Bryophyta</taxon>
        <taxon>Bryophytina</taxon>
        <taxon>Bryopsida</taxon>
        <taxon>Funariidae</taxon>
        <taxon>Funariales</taxon>
        <taxon>Funariaceae</taxon>
        <taxon>Physcomitrium</taxon>
    </lineage>
</organism>
<keyword evidence="1" id="KW-0677">Repeat</keyword>
<dbReference type="Proteomes" id="UP000006727">
    <property type="component" value="Chromosome 6"/>
</dbReference>
<evidence type="ECO:0000256" key="1">
    <source>
        <dbReference type="ARBA" id="ARBA00022737"/>
    </source>
</evidence>
<dbReference type="Pfam" id="PF12796">
    <property type="entry name" value="Ank_2"/>
    <property type="match status" value="1"/>
</dbReference>
<dbReference type="EnsemblPlants" id="Pp3c6_3070V3.3">
    <property type="protein sequence ID" value="Pp3c6_3070V3.3"/>
    <property type="gene ID" value="Pp3c6_3070"/>
</dbReference>
<reference evidence="5" key="3">
    <citation type="submission" date="2020-12" db="UniProtKB">
        <authorList>
            <consortium name="EnsemblPlants"/>
        </authorList>
    </citation>
    <scope>IDENTIFICATION</scope>
</reference>
<dbReference type="Gramene" id="Pp3c6_3070V3.3">
    <property type="protein sequence ID" value="Pp3c6_3070V3.3"/>
    <property type="gene ID" value="Pp3c6_3070"/>
</dbReference>
<dbReference type="SMART" id="SM00248">
    <property type="entry name" value="ANK"/>
    <property type="match status" value="4"/>
</dbReference>
<dbReference type="Gramene" id="Pp3c6_3070V3.2">
    <property type="protein sequence ID" value="Pp3c6_3070V3.2"/>
    <property type="gene ID" value="Pp3c6_3070"/>
</dbReference>
<accession>A0A2K1KE49</accession>
<gene>
    <name evidence="5" type="primary">LOC112283243</name>
    <name evidence="4" type="ORF">PHYPA_008428</name>
</gene>
<dbReference type="GO" id="GO:0045944">
    <property type="term" value="P:positive regulation of transcription by RNA polymerase II"/>
    <property type="evidence" value="ECO:0000318"/>
    <property type="project" value="GO_Central"/>
</dbReference>
<dbReference type="GeneID" id="112283243"/>
<feature type="repeat" description="ANK" evidence="3">
    <location>
        <begin position="64"/>
        <end position="96"/>
    </location>
</feature>
<dbReference type="PANTHER" id="PTHR24171">
    <property type="entry name" value="ANKYRIN REPEAT DOMAIN-CONTAINING PROTEIN 39-RELATED"/>
    <property type="match status" value="1"/>
</dbReference>
<dbReference type="OMA" id="YCGHLNV"/>
<protein>
    <submittedName>
        <fullName evidence="4 5">Uncharacterized protein</fullName>
    </submittedName>
</protein>
<dbReference type="KEGG" id="ppp:112283243"/>
<dbReference type="RefSeq" id="XP_024377482.1">
    <property type="nucleotide sequence ID" value="XM_024521714.2"/>
</dbReference>
<evidence type="ECO:0000313" key="4">
    <source>
        <dbReference type="EMBL" id="PNR52054.1"/>
    </source>
</evidence>
<reference evidence="4 6" key="1">
    <citation type="journal article" date="2008" name="Science">
        <title>The Physcomitrella genome reveals evolutionary insights into the conquest of land by plants.</title>
        <authorList>
            <person name="Rensing S."/>
            <person name="Lang D."/>
            <person name="Zimmer A."/>
            <person name="Terry A."/>
            <person name="Salamov A."/>
            <person name="Shapiro H."/>
            <person name="Nishiyama T."/>
            <person name="Perroud P.-F."/>
            <person name="Lindquist E."/>
            <person name="Kamisugi Y."/>
            <person name="Tanahashi T."/>
            <person name="Sakakibara K."/>
            <person name="Fujita T."/>
            <person name="Oishi K."/>
            <person name="Shin-I T."/>
            <person name="Kuroki Y."/>
            <person name="Toyoda A."/>
            <person name="Suzuki Y."/>
            <person name="Hashimoto A."/>
            <person name="Yamaguchi K."/>
            <person name="Sugano A."/>
            <person name="Kohara Y."/>
            <person name="Fujiyama A."/>
            <person name="Anterola A."/>
            <person name="Aoki S."/>
            <person name="Ashton N."/>
            <person name="Barbazuk W.B."/>
            <person name="Barker E."/>
            <person name="Bennetzen J."/>
            <person name="Bezanilla M."/>
            <person name="Blankenship R."/>
            <person name="Cho S.H."/>
            <person name="Dutcher S."/>
            <person name="Estelle M."/>
            <person name="Fawcett J.A."/>
            <person name="Gundlach H."/>
            <person name="Hanada K."/>
            <person name="Heyl A."/>
            <person name="Hicks K.A."/>
            <person name="Hugh J."/>
            <person name="Lohr M."/>
            <person name="Mayer K."/>
            <person name="Melkozernov A."/>
            <person name="Murata T."/>
            <person name="Nelson D."/>
            <person name="Pils B."/>
            <person name="Prigge M."/>
            <person name="Reiss B."/>
            <person name="Renner T."/>
            <person name="Rombauts S."/>
            <person name="Rushton P."/>
            <person name="Sanderfoot A."/>
            <person name="Schween G."/>
            <person name="Shiu S.-H."/>
            <person name="Stueber K."/>
            <person name="Theodoulou F.L."/>
            <person name="Tu H."/>
            <person name="Van de Peer Y."/>
            <person name="Verrier P.J."/>
            <person name="Waters E."/>
            <person name="Wood A."/>
            <person name="Yang L."/>
            <person name="Cove D."/>
            <person name="Cuming A."/>
            <person name="Hasebe M."/>
            <person name="Lucas S."/>
            <person name="Mishler D.B."/>
            <person name="Reski R."/>
            <person name="Grigoriev I."/>
            <person name="Quatrano R.S."/>
            <person name="Boore J.L."/>
        </authorList>
    </citation>
    <scope>NUCLEOTIDE SEQUENCE [LARGE SCALE GENOMIC DNA]</scope>
    <source>
        <strain evidence="5 6">cv. Gransden 2004</strain>
    </source>
</reference>
<dbReference type="Pfam" id="PF00023">
    <property type="entry name" value="Ank"/>
    <property type="match status" value="1"/>
</dbReference>
<dbReference type="EnsemblPlants" id="Pp3c6_3070V3.2">
    <property type="protein sequence ID" value="Pp3c6_3070V3.2"/>
    <property type="gene ID" value="Pp3c6_3070"/>
</dbReference>
<dbReference type="EMBL" id="ABEU02000006">
    <property type="protein sequence ID" value="PNR52054.1"/>
    <property type="molecule type" value="Genomic_DNA"/>
</dbReference>
<dbReference type="GO" id="GO:0000976">
    <property type="term" value="F:transcription cis-regulatory region binding"/>
    <property type="evidence" value="ECO:0000318"/>
    <property type="project" value="GO_Central"/>
</dbReference>
<proteinExistence type="predicted"/>
<dbReference type="EnsemblPlants" id="Pp3c6_3070V3.1">
    <property type="protein sequence ID" value="Pp3c6_3070V3.1"/>
    <property type="gene ID" value="Pp3c6_3070"/>
</dbReference>
<reference evidence="4 6" key="2">
    <citation type="journal article" date="2018" name="Plant J.">
        <title>The Physcomitrella patens chromosome-scale assembly reveals moss genome structure and evolution.</title>
        <authorList>
            <person name="Lang D."/>
            <person name="Ullrich K.K."/>
            <person name="Murat F."/>
            <person name="Fuchs J."/>
            <person name="Jenkins J."/>
            <person name="Haas F.B."/>
            <person name="Piednoel M."/>
            <person name="Gundlach H."/>
            <person name="Van Bel M."/>
            <person name="Meyberg R."/>
            <person name="Vives C."/>
            <person name="Morata J."/>
            <person name="Symeonidi A."/>
            <person name="Hiss M."/>
            <person name="Muchero W."/>
            <person name="Kamisugi Y."/>
            <person name="Saleh O."/>
            <person name="Blanc G."/>
            <person name="Decker E.L."/>
            <person name="van Gessel N."/>
            <person name="Grimwood J."/>
            <person name="Hayes R.D."/>
            <person name="Graham S.W."/>
            <person name="Gunter L.E."/>
            <person name="McDaniel S.F."/>
            <person name="Hoernstein S.N.W."/>
            <person name="Larsson A."/>
            <person name="Li F.W."/>
            <person name="Perroud P.F."/>
            <person name="Phillips J."/>
            <person name="Ranjan P."/>
            <person name="Rokshar D.S."/>
            <person name="Rothfels C.J."/>
            <person name="Schneider L."/>
            <person name="Shu S."/>
            <person name="Stevenson D.W."/>
            <person name="Thummler F."/>
            <person name="Tillich M."/>
            <person name="Villarreal Aguilar J.C."/>
            <person name="Widiez T."/>
            <person name="Wong G.K."/>
            <person name="Wymore A."/>
            <person name="Zhang Y."/>
            <person name="Zimmer A.D."/>
            <person name="Quatrano R.S."/>
            <person name="Mayer K.F.X."/>
            <person name="Goodstein D."/>
            <person name="Casacuberta J.M."/>
            <person name="Vandepoele K."/>
            <person name="Reski R."/>
            <person name="Cuming A.C."/>
            <person name="Tuskan G.A."/>
            <person name="Maumus F."/>
            <person name="Salse J."/>
            <person name="Schmutz J."/>
            <person name="Rensing S.A."/>
        </authorList>
    </citation>
    <scope>NUCLEOTIDE SEQUENCE [LARGE SCALE GENOMIC DNA]</scope>
    <source>
        <strain evidence="5 6">cv. Gransden 2004</strain>
    </source>
</reference>
<dbReference type="OrthoDB" id="7729168at2759"/>
<dbReference type="STRING" id="3218.A0A2K1KE49"/>
<keyword evidence="6" id="KW-1185">Reference proteome</keyword>
<dbReference type="PaxDb" id="3218-PP1S77_222V6.1"/>
<dbReference type="PANTHER" id="PTHR24171:SF9">
    <property type="entry name" value="ANKYRIN REPEAT DOMAIN-CONTAINING PROTEIN 39"/>
    <property type="match status" value="1"/>
</dbReference>
<name>A0A2K1KE49_PHYPA</name>
<dbReference type="InterPro" id="IPR002110">
    <property type="entry name" value="Ankyrin_rpt"/>
</dbReference>
<evidence type="ECO:0000313" key="5">
    <source>
        <dbReference type="EnsemblPlants" id="Pp3c6_3070V3.1"/>
    </source>
</evidence>
<keyword evidence="2 3" id="KW-0040">ANK repeat</keyword>